<dbReference type="EMBL" id="JAULSN010000003">
    <property type="protein sequence ID" value="KAK3375785.1"/>
    <property type="molecule type" value="Genomic_DNA"/>
</dbReference>
<accession>A0AAE0KH97</accession>
<sequence length="275" mass="30922">MSYTAFDHDSISSLVWSRIVDLYSECKLTYPGDKLIAISGLAKRISTVLQDEYVAGMWRRNLENELLWAVTVANRRGLTFRAAEYRAPTWSWASVDGKLMLGSARLGSPLIKVEDWNLTYTTPDTTGGISGGWLRLAGVLMEMKLNRNPPSTQVGNEWNMTLESVEITIQHDEVKQIEPLVILDLNDDEFYKGNNDGCLFAMPARSPEGAADGTAMYILLFKLVCKDTATYERIGLARAWSESMKLKILGLNRSPEKPQPPCLQYRDGRHSIRVI</sequence>
<reference evidence="1" key="2">
    <citation type="submission" date="2023-06" db="EMBL/GenBank/DDBJ databases">
        <authorList>
            <consortium name="Lawrence Berkeley National Laboratory"/>
            <person name="Haridas S."/>
            <person name="Hensen N."/>
            <person name="Bonometti L."/>
            <person name="Westerberg I."/>
            <person name="Brannstrom I.O."/>
            <person name="Guillou S."/>
            <person name="Cros-Aarteil S."/>
            <person name="Calhoun S."/>
            <person name="Kuo A."/>
            <person name="Mondo S."/>
            <person name="Pangilinan J."/>
            <person name="Riley R."/>
            <person name="Labutti K."/>
            <person name="Andreopoulos B."/>
            <person name="Lipzen A."/>
            <person name="Chen C."/>
            <person name="Yanf M."/>
            <person name="Daum C."/>
            <person name="Ng V."/>
            <person name="Clum A."/>
            <person name="Steindorff A."/>
            <person name="Ohm R."/>
            <person name="Martin F."/>
            <person name="Silar P."/>
            <person name="Natvig D."/>
            <person name="Lalanne C."/>
            <person name="Gautier V."/>
            <person name="Ament-Velasquez S.L."/>
            <person name="Kruys A."/>
            <person name="Hutchinson M.I."/>
            <person name="Powell A.J."/>
            <person name="Barry K."/>
            <person name="Miller A.N."/>
            <person name="Grigoriev I.V."/>
            <person name="Debuchy R."/>
            <person name="Gladieux P."/>
            <person name="Thoren M.H."/>
            <person name="Johannesson H."/>
        </authorList>
    </citation>
    <scope>NUCLEOTIDE SEQUENCE</scope>
    <source>
        <strain evidence="1">CBS 958.72</strain>
    </source>
</reference>
<dbReference type="AlphaFoldDB" id="A0AAE0KH97"/>
<dbReference type="PANTHER" id="PTHR33112:SF11">
    <property type="entry name" value="HETEROKARYON INCOMPATIBILITY DOMAIN-CONTAINING PROTEIN"/>
    <property type="match status" value="1"/>
</dbReference>
<keyword evidence="2" id="KW-1185">Reference proteome</keyword>
<dbReference type="PANTHER" id="PTHR33112">
    <property type="entry name" value="DOMAIN PROTEIN, PUTATIVE-RELATED"/>
    <property type="match status" value="1"/>
</dbReference>
<proteinExistence type="predicted"/>
<evidence type="ECO:0000313" key="1">
    <source>
        <dbReference type="EMBL" id="KAK3375785.1"/>
    </source>
</evidence>
<comment type="caution">
    <text evidence="1">The sequence shown here is derived from an EMBL/GenBank/DDBJ whole genome shotgun (WGS) entry which is preliminary data.</text>
</comment>
<protein>
    <submittedName>
        <fullName evidence="1">Uncharacterized protein</fullName>
    </submittedName>
</protein>
<gene>
    <name evidence="1" type="ORF">B0T24DRAFT_525001</name>
</gene>
<dbReference type="Proteomes" id="UP001287356">
    <property type="component" value="Unassembled WGS sequence"/>
</dbReference>
<evidence type="ECO:0000313" key="2">
    <source>
        <dbReference type="Proteomes" id="UP001287356"/>
    </source>
</evidence>
<organism evidence="1 2">
    <name type="scientific">Lasiosphaeria ovina</name>
    <dbReference type="NCBI Taxonomy" id="92902"/>
    <lineage>
        <taxon>Eukaryota</taxon>
        <taxon>Fungi</taxon>
        <taxon>Dikarya</taxon>
        <taxon>Ascomycota</taxon>
        <taxon>Pezizomycotina</taxon>
        <taxon>Sordariomycetes</taxon>
        <taxon>Sordariomycetidae</taxon>
        <taxon>Sordariales</taxon>
        <taxon>Lasiosphaeriaceae</taxon>
        <taxon>Lasiosphaeria</taxon>
    </lineage>
</organism>
<reference evidence="1" key="1">
    <citation type="journal article" date="2023" name="Mol. Phylogenet. Evol.">
        <title>Genome-scale phylogeny and comparative genomics of the fungal order Sordariales.</title>
        <authorList>
            <person name="Hensen N."/>
            <person name="Bonometti L."/>
            <person name="Westerberg I."/>
            <person name="Brannstrom I.O."/>
            <person name="Guillou S."/>
            <person name="Cros-Aarteil S."/>
            <person name="Calhoun S."/>
            <person name="Haridas S."/>
            <person name="Kuo A."/>
            <person name="Mondo S."/>
            <person name="Pangilinan J."/>
            <person name="Riley R."/>
            <person name="LaButti K."/>
            <person name="Andreopoulos B."/>
            <person name="Lipzen A."/>
            <person name="Chen C."/>
            <person name="Yan M."/>
            <person name="Daum C."/>
            <person name="Ng V."/>
            <person name="Clum A."/>
            <person name="Steindorff A."/>
            <person name="Ohm R.A."/>
            <person name="Martin F."/>
            <person name="Silar P."/>
            <person name="Natvig D.O."/>
            <person name="Lalanne C."/>
            <person name="Gautier V."/>
            <person name="Ament-Velasquez S.L."/>
            <person name="Kruys A."/>
            <person name="Hutchinson M.I."/>
            <person name="Powell A.J."/>
            <person name="Barry K."/>
            <person name="Miller A.N."/>
            <person name="Grigoriev I.V."/>
            <person name="Debuchy R."/>
            <person name="Gladieux P."/>
            <person name="Hiltunen Thoren M."/>
            <person name="Johannesson H."/>
        </authorList>
    </citation>
    <scope>NUCLEOTIDE SEQUENCE</scope>
    <source>
        <strain evidence="1">CBS 958.72</strain>
    </source>
</reference>
<name>A0AAE0KH97_9PEZI</name>